<proteinExistence type="inferred from homology"/>
<protein>
    <recommendedName>
        <fullName evidence="3">Translocation protein SEC62</fullName>
    </recommendedName>
</protein>
<evidence type="ECO:0000313" key="18">
    <source>
        <dbReference type="RefSeq" id="XP_013862855.1"/>
    </source>
</evidence>
<feature type="compositionally biased region" description="Basic and acidic residues" evidence="14">
    <location>
        <begin position="367"/>
        <end position="376"/>
    </location>
</feature>
<keyword evidence="10" id="KW-0811">Translocation</keyword>
<evidence type="ECO:0000256" key="14">
    <source>
        <dbReference type="SAM" id="MobiDB-lite"/>
    </source>
</evidence>
<dbReference type="PANTHER" id="PTHR12443">
    <property type="entry name" value="TRANSLOCATION PROTEIN SEC62"/>
    <property type="match status" value="1"/>
</dbReference>
<dbReference type="CTD" id="7095"/>
<dbReference type="InParanoid" id="A0A2I4B543"/>
<keyword evidence="9 15" id="KW-1133">Transmembrane helix</keyword>
<feature type="transmembrane region" description="Helical" evidence="15">
    <location>
        <begin position="220"/>
        <end position="251"/>
    </location>
</feature>
<evidence type="ECO:0000256" key="9">
    <source>
        <dbReference type="ARBA" id="ARBA00022989"/>
    </source>
</evidence>
<feature type="compositionally biased region" description="Acidic residues" evidence="14">
    <location>
        <begin position="320"/>
        <end position="329"/>
    </location>
</feature>
<evidence type="ECO:0000256" key="12">
    <source>
        <dbReference type="ARBA" id="ARBA00023157"/>
    </source>
</evidence>
<evidence type="ECO:0000313" key="17">
    <source>
        <dbReference type="Proteomes" id="UP000192220"/>
    </source>
</evidence>
<feature type="compositionally biased region" description="Basic and acidic residues" evidence="14">
    <location>
        <begin position="285"/>
        <end position="319"/>
    </location>
</feature>
<evidence type="ECO:0000256" key="15">
    <source>
        <dbReference type="SAM" id="Phobius"/>
    </source>
</evidence>
<evidence type="ECO:0000256" key="11">
    <source>
        <dbReference type="ARBA" id="ARBA00023136"/>
    </source>
</evidence>
<dbReference type="OrthoDB" id="200187at2759"/>
<dbReference type="InterPro" id="IPR044865">
    <property type="entry name" value="MRH_dom"/>
</dbReference>
<evidence type="ECO:0000256" key="10">
    <source>
        <dbReference type="ARBA" id="ARBA00023010"/>
    </source>
</evidence>
<feature type="region of interest" description="Disordered" evidence="14">
    <location>
        <begin position="572"/>
        <end position="594"/>
    </location>
</feature>
<sequence>MAERRRHKKRIQEVSEPTKEEKAVAKYLRFNCPTKSTNMMGHRVDYFIASKAVDCLLDSKWAKAKKGEEAVFTSRESVVDYCNRLLKKQFFHRALKVMKKKPEKDPKKEKEKEKVKSDSSKEEEKKGKKEKEKKKESEVAETKKEKSDDSPGTPKKKKEVKKKFKLEPHEDQLFLDGNEVYVWIYDPVHFKTFAMGLILVIAVIAATLFPLWPAEMRVGVYYLSVAAGCFVASILLLAVARCILFLIIWLVTGGRHHFWFLPNLTADVGFIDSFRPLYTHEYKGPKATDRKGSDKTEKDGGAQKAQKSDSDEKSDSEKKDDEEEDEEEREEGKEADGEGAEERHSDTDSDRREDDGSQHSNGNDFEMITREELDQHTEEEEEEDEEDDDEMDDGDYKSPPPTETHEKKDDDEDGTMPPYDEETQKLIDAAQKARDEFDEAEKSLREVDDNIRNLEKEISFDFGPSVEFAYLYSQCYELTTGEYVYRLCPFNRVSQKPKYGGSETNLGSWGKWAGPEDNIYSVMKYEHGTGCWQGPNRSTTVKLTCGTETVVTSTSEPSRCEYLMEFTSPAVCQEPPPMSQEPPPMTSDHGHDEL</sequence>
<keyword evidence="4" id="KW-0813">Transport</keyword>
<dbReference type="SUPFAM" id="SSF50911">
    <property type="entry name" value="Mannose 6-phosphate receptor domain"/>
    <property type="match status" value="1"/>
</dbReference>
<evidence type="ECO:0000256" key="5">
    <source>
        <dbReference type="ARBA" id="ARBA00022692"/>
    </source>
</evidence>
<reference evidence="18" key="1">
    <citation type="submission" date="2025-08" db="UniProtKB">
        <authorList>
            <consortium name="RefSeq"/>
        </authorList>
    </citation>
    <scope>IDENTIFICATION</scope>
</reference>
<dbReference type="PANTHER" id="PTHR12443:SF9">
    <property type="entry name" value="TRANSLOCATION PROTEIN SEC62"/>
    <property type="match status" value="1"/>
</dbReference>
<evidence type="ECO:0000256" key="7">
    <source>
        <dbReference type="ARBA" id="ARBA00022824"/>
    </source>
</evidence>
<dbReference type="GO" id="GO:0005789">
    <property type="term" value="C:endoplasmic reticulum membrane"/>
    <property type="evidence" value="ECO:0007669"/>
    <property type="project" value="UniProtKB-SubCell"/>
</dbReference>
<feature type="compositionally biased region" description="Acidic residues" evidence="14">
    <location>
        <begin position="377"/>
        <end position="393"/>
    </location>
</feature>
<dbReference type="STRING" id="52670.A0A2I4B543"/>
<dbReference type="GO" id="GO:0031204">
    <property type="term" value="P:post-translational protein targeting to membrane, translocation"/>
    <property type="evidence" value="ECO:0007669"/>
    <property type="project" value="TreeGrafter"/>
</dbReference>
<feature type="coiled-coil region" evidence="13">
    <location>
        <begin position="423"/>
        <end position="457"/>
    </location>
</feature>
<dbReference type="AlphaFoldDB" id="A0A2I4B543"/>
<gene>
    <name evidence="18" type="primary">sec62</name>
</gene>
<evidence type="ECO:0000256" key="13">
    <source>
        <dbReference type="SAM" id="Coils"/>
    </source>
</evidence>
<evidence type="ECO:0000256" key="4">
    <source>
        <dbReference type="ARBA" id="ARBA00022448"/>
    </source>
</evidence>
<dbReference type="GeneID" id="106516849"/>
<feature type="compositionally biased region" description="Basic and acidic residues" evidence="14">
    <location>
        <begin position="100"/>
        <end position="149"/>
    </location>
</feature>
<dbReference type="PROSITE" id="PS51914">
    <property type="entry name" value="MRH"/>
    <property type="match status" value="1"/>
</dbReference>
<keyword evidence="7" id="KW-0256">Endoplasmic reticulum</keyword>
<comment type="subcellular location">
    <subcellularLocation>
        <location evidence="1">Endoplasmic reticulum membrane</location>
        <topology evidence="1">Multi-pass membrane protein</topology>
    </subcellularLocation>
</comment>
<evidence type="ECO:0000256" key="1">
    <source>
        <dbReference type="ARBA" id="ARBA00004477"/>
    </source>
</evidence>
<name>A0A2I4B543_AUSLI</name>
<keyword evidence="13" id="KW-0175">Coiled coil</keyword>
<evidence type="ECO:0000259" key="16">
    <source>
        <dbReference type="PROSITE" id="PS51914"/>
    </source>
</evidence>
<evidence type="ECO:0000256" key="6">
    <source>
        <dbReference type="ARBA" id="ARBA00022729"/>
    </source>
</evidence>
<feature type="domain" description="MRH" evidence="16">
    <location>
        <begin position="473"/>
        <end position="574"/>
    </location>
</feature>
<organism evidence="17 18">
    <name type="scientific">Austrofundulus limnaeus</name>
    <name type="common">Annual killifish</name>
    <dbReference type="NCBI Taxonomy" id="52670"/>
    <lineage>
        <taxon>Eukaryota</taxon>
        <taxon>Metazoa</taxon>
        <taxon>Chordata</taxon>
        <taxon>Craniata</taxon>
        <taxon>Vertebrata</taxon>
        <taxon>Euteleostomi</taxon>
        <taxon>Actinopterygii</taxon>
        <taxon>Neopterygii</taxon>
        <taxon>Teleostei</taxon>
        <taxon>Neoteleostei</taxon>
        <taxon>Acanthomorphata</taxon>
        <taxon>Ovalentaria</taxon>
        <taxon>Atherinomorphae</taxon>
        <taxon>Cyprinodontiformes</taxon>
        <taxon>Rivulidae</taxon>
        <taxon>Austrofundulus</taxon>
    </lineage>
</organism>
<keyword evidence="17" id="KW-1185">Reference proteome</keyword>
<dbReference type="Pfam" id="PF03839">
    <property type="entry name" value="Sec62"/>
    <property type="match status" value="1"/>
</dbReference>
<dbReference type="KEGG" id="alim:106516849"/>
<feature type="region of interest" description="Disordered" evidence="14">
    <location>
        <begin position="285"/>
        <end position="420"/>
    </location>
</feature>
<dbReference type="InterPro" id="IPR004728">
    <property type="entry name" value="Sec62"/>
</dbReference>
<evidence type="ECO:0000256" key="3">
    <source>
        <dbReference type="ARBA" id="ARBA00021257"/>
    </source>
</evidence>
<keyword evidence="11 15" id="KW-0472">Membrane</keyword>
<dbReference type="Proteomes" id="UP000192220">
    <property type="component" value="Unplaced"/>
</dbReference>
<comment type="similarity">
    <text evidence="2">Belongs to the SEC62 family.</text>
</comment>
<feature type="compositionally biased region" description="Basic and acidic residues" evidence="14">
    <location>
        <begin position="330"/>
        <end position="357"/>
    </location>
</feature>
<dbReference type="Gene3D" id="2.70.130.10">
    <property type="entry name" value="Mannose-6-phosphate receptor binding domain"/>
    <property type="match status" value="1"/>
</dbReference>
<accession>A0A2I4B543</accession>
<dbReference type="InterPro" id="IPR036607">
    <property type="entry name" value="PRKCSH"/>
</dbReference>
<dbReference type="FunFam" id="2.70.130.10:FF:000014">
    <property type="entry name" value="glucosidase 2 subunit beta isoform X1"/>
    <property type="match status" value="1"/>
</dbReference>
<feature type="region of interest" description="Disordered" evidence="14">
    <location>
        <begin position="98"/>
        <end position="161"/>
    </location>
</feature>
<keyword evidence="6" id="KW-0732">Signal</keyword>
<dbReference type="RefSeq" id="XP_013862855.1">
    <property type="nucleotide sequence ID" value="XM_014007401.1"/>
</dbReference>
<dbReference type="Pfam" id="PF13015">
    <property type="entry name" value="PRKCSH_1"/>
    <property type="match status" value="1"/>
</dbReference>
<keyword evidence="8" id="KW-0653">Protein transport</keyword>
<keyword evidence="12" id="KW-1015">Disulfide bond</keyword>
<evidence type="ECO:0000256" key="2">
    <source>
        <dbReference type="ARBA" id="ARBA00010604"/>
    </source>
</evidence>
<feature type="compositionally biased region" description="Pro residues" evidence="14">
    <location>
        <begin position="574"/>
        <end position="585"/>
    </location>
</feature>
<dbReference type="InterPro" id="IPR009011">
    <property type="entry name" value="Man6P_isomerase_rcpt-bd_dom_sf"/>
</dbReference>
<keyword evidence="5 15" id="KW-0812">Transmembrane</keyword>
<evidence type="ECO:0000256" key="8">
    <source>
        <dbReference type="ARBA" id="ARBA00022927"/>
    </source>
</evidence>
<feature type="transmembrane region" description="Helical" evidence="15">
    <location>
        <begin position="193"/>
        <end position="214"/>
    </location>
</feature>